<protein>
    <recommendedName>
        <fullName evidence="4">Transposase</fullName>
    </recommendedName>
</protein>
<keyword evidence="3" id="KW-1185">Reference proteome</keyword>
<evidence type="ECO:0008006" key="4">
    <source>
        <dbReference type="Google" id="ProtNLM"/>
    </source>
</evidence>
<evidence type="ECO:0000313" key="3">
    <source>
        <dbReference type="Proteomes" id="UP001062443"/>
    </source>
</evidence>
<name>A0ABQ0QIC3_9PROT</name>
<proteinExistence type="predicted"/>
<evidence type="ECO:0000313" key="2">
    <source>
        <dbReference type="EMBL" id="GBR45658.1"/>
    </source>
</evidence>
<evidence type="ECO:0000256" key="1">
    <source>
        <dbReference type="SAM" id="MobiDB-lite"/>
    </source>
</evidence>
<gene>
    <name evidence="2" type="ORF">AA106556_0847</name>
</gene>
<feature type="compositionally biased region" description="Basic and acidic residues" evidence="1">
    <location>
        <begin position="14"/>
        <end position="35"/>
    </location>
</feature>
<accession>A0ABQ0QIC3</accession>
<reference evidence="2" key="1">
    <citation type="submission" date="2013-04" db="EMBL/GenBank/DDBJ databases">
        <title>The genome sequencing project of 58 acetic acid bacteria.</title>
        <authorList>
            <person name="Okamoto-Kainuma A."/>
            <person name="Ishikawa M."/>
            <person name="Umino S."/>
            <person name="Koizumi Y."/>
            <person name="Shiwa Y."/>
            <person name="Yoshikawa H."/>
            <person name="Matsutani M."/>
            <person name="Matsushita K."/>
        </authorList>
    </citation>
    <scope>NUCLEOTIDE SEQUENCE</scope>
    <source>
        <strain evidence="2">NBRC 106556</strain>
    </source>
</reference>
<organism evidence="2 3">
    <name type="scientific">Neokomagataea tanensis NBRC 106556</name>
    <dbReference type="NCBI Taxonomy" id="1223519"/>
    <lineage>
        <taxon>Bacteria</taxon>
        <taxon>Pseudomonadati</taxon>
        <taxon>Pseudomonadota</taxon>
        <taxon>Alphaproteobacteria</taxon>
        <taxon>Acetobacterales</taxon>
        <taxon>Acetobacteraceae</taxon>
        <taxon>Neokomagataea</taxon>
    </lineage>
</organism>
<comment type="caution">
    <text evidence="2">The sequence shown here is derived from an EMBL/GenBank/DDBJ whole genome shotgun (WGS) entry which is preliminary data.</text>
</comment>
<dbReference type="Proteomes" id="UP001062443">
    <property type="component" value="Unassembled WGS sequence"/>
</dbReference>
<feature type="region of interest" description="Disordered" evidence="1">
    <location>
        <begin position="1"/>
        <end position="35"/>
    </location>
</feature>
<sequence length="55" mass="6001">MACAPPRKAGGKPEGAKEHVRAAEYQEGKGTADEEQHTFNHEAMLLMRCHGGRPL</sequence>
<dbReference type="EMBL" id="BAQB01000008">
    <property type="protein sequence ID" value="GBR45658.1"/>
    <property type="molecule type" value="Genomic_DNA"/>
</dbReference>